<evidence type="ECO:0000256" key="2">
    <source>
        <dbReference type="ARBA" id="ARBA00008332"/>
    </source>
</evidence>
<evidence type="ECO:0000313" key="7">
    <source>
        <dbReference type="Proteomes" id="UP000886520"/>
    </source>
</evidence>
<dbReference type="AlphaFoldDB" id="A0A9D4U0X7"/>
<comment type="similarity">
    <text evidence="2">Belongs to the MLF family.</text>
</comment>
<dbReference type="OrthoDB" id="8707547at2759"/>
<evidence type="ECO:0000256" key="3">
    <source>
        <dbReference type="ARBA" id="ARBA00022490"/>
    </source>
</evidence>
<evidence type="ECO:0000256" key="4">
    <source>
        <dbReference type="ARBA" id="ARBA00022553"/>
    </source>
</evidence>
<accession>A0A9D4U0X7</accession>
<reference evidence="6" key="1">
    <citation type="submission" date="2021-01" db="EMBL/GenBank/DDBJ databases">
        <title>Adiantum capillus-veneris genome.</title>
        <authorList>
            <person name="Fang Y."/>
            <person name="Liao Q."/>
        </authorList>
    </citation>
    <scope>NUCLEOTIDE SEQUENCE</scope>
    <source>
        <strain evidence="6">H3</strain>
        <tissue evidence="6">Leaf</tissue>
    </source>
</reference>
<evidence type="ECO:0008006" key="8">
    <source>
        <dbReference type="Google" id="ProtNLM"/>
    </source>
</evidence>
<dbReference type="GO" id="GO:0005737">
    <property type="term" value="C:cytoplasm"/>
    <property type="evidence" value="ECO:0007669"/>
    <property type="project" value="UniProtKB-SubCell"/>
</dbReference>
<dbReference type="PANTHER" id="PTHR13105">
    <property type="entry name" value="MYELOID LEUKEMIA FACTOR"/>
    <property type="match status" value="1"/>
</dbReference>
<name>A0A9D4U0X7_ADICA</name>
<gene>
    <name evidence="6" type="ORF">GOP47_0025890</name>
</gene>
<keyword evidence="7" id="KW-1185">Reference proteome</keyword>
<comment type="subcellular location">
    <subcellularLocation>
        <location evidence="1">Cytoplasm</location>
    </subcellularLocation>
</comment>
<organism evidence="6 7">
    <name type="scientific">Adiantum capillus-veneris</name>
    <name type="common">Maidenhair fern</name>
    <dbReference type="NCBI Taxonomy" id="13818"/>
    <lineage>
        <taxon>Eukaryota</taxon>
        <taxon>Viridiplantae</taxon>
        <taxon>Streptophyta</taxon>
        <taxon>Embryophyta</taxon>
        <taxon>Tracheophyta</taxon>
        <taxon>Polypodiopsida</taxon>
        <taxon>Polypodiidae</taxon>
        <taxon>Polypodiales</taxon>
        <taxon>Pteridineae</taxon>
        <taxon>Pteridaceae</taxon>
        <taxon>Vittarioideae</taxon>
        <taxon>Adiantum</taxon>
    </lineage>
</organism>
<evidence type="ECO:0000256" key="1">
    <source>
        <dbReference type="ARBA" id="ARBA00004496"/>
    </source>
</evidence>
<dbReference type="EMBL" id="JABFUD020000025">
    <property type="protein sequence ID" value="KAI5059571.1"/>
    <property type="molecule type" value="Genomic_DNA"/>
</dbReference>
<dbReference type="Proteomes" id="UP000886520">
    <property type="component" value="Chromosome 25"/>
</dbReference>
<keyword evidence="4" id="KW-0597">Phosphoprotein</keyword>
<evidence type="ECO:0000256" key="5">
    <source>
        <dbReference type="SAM" id="MobiDB-lite"/>
    </source>
</evidence>
<feature type="region of interest" description="Disordered" evidence="5">
    <location>
        <begin position="316"/>
        <end position="359"/>
    </location>
</feature>
<comment type="caution">
    <text evidence="6">The sequence shown here is derived from an EMBL/GenBank/DDBJ whole genome shotgun (WGS) entry which is preliminary data.</text>
</comment>
<dbReference type="Pfam" id="PF10248">
    <property type="entry name" value="Mlf1IP"/>
    <property type="match status" value="1"/>
</dbReference>
<dbReference type="InterPro" id="IPR019376">
    <property type="entry name" value="Myeloid_leukemia_factor"/>
</dbReference>
<protein>
    <recommendedName>
        <fullName evidence="8">Myeloid leukemia factor 1</fullName>
    </recommendedName>
</protein>
<evidence type="ECO:0000313" key="6">
    <source>
        <dbReference type="EMBL" id="KAI5059571.1"/>
    </source>
</evidence>
<sequence>MECPTKWDIGPKEVQPDNMQPTCYARVASPGHLLESYSFVSLCLYLYVLYSANVHLLLAYLLHSMQVPVTRNNLQFAAQRMSDSRGIRRIDDFSDSPFPIIGHGFRSRNGFFSDFLEKDPFDDPFFTWPFGNMFPSMGEFFEPVQHRQSQRHFDRRLQEKQGSRGVVIEELADDHEVAKAARPRSHREPIVEHPDDIAVQRDNSVGDGLKSFTQSFSFSSVTYGGPQGTYYKSSAMRRAGGDGLFEEIREEKDSLNGHEASEIHRGLRNKGHAVACKKSATGKEDYVETLHNLTEEEKKEFDETWKKQAKKYLPGFSKSRGTMLENNESEQDNGEAVDSSSSTKPAKQLTWRWPWAKKA</sequence>
<proteinExistence type="inferred from homology"/>
<keyword evidence="3" id="KW-0963">Cytoplasm</keyword>